<dbReference type="PANTHER" id="PTHR35596:SF1">
    <property type="entry name" value="MICROBIAL-TYPE PARG CATALYTIC DOMAIN-CONTAINING PROTEIN"/>
    <property type="match status" value="1"/>
</dbReference>
<evidence type="ECO:0000256" key="2">
    <source>
        <dbReference type="ARBA" id="ARBA00022771"/>
    </source>
</evidence>
<organism evidence="7 8">
    <name type="scientific">Adineta steineri</name>
    <dbReference type="NCBI Taxonomy" id="433720"/>
    <lineage>
        <taxon>Eukaryota</taxon>
        <taxon>Metazoa</taxon>
        <taxon>Spiralia</taxon>
        <taxon>Gnathifera</taxon>
        <taxon>Rotifera</taxon>
        <taxon>Eurotatoria</taxon>
        <taxon>Bdelloidea</taxon>
        <taxon>Adinetida</taxon>
        <taxon>Adinetidae</taxon>
        <taxon>Adineta</taxon>
    </lineage>
</organism>
<reference evidence="7" key="1">
    <citation type="submission" date="2021-02" db="EMBL/GenBank/DDBJ databases">
        <authorList>
            <person name="Nowell W R."/>
        </authorList>
    </citation>
    <scope>NUCLEOTIDE SEQUENCE</scope>
</reference>
<feature type="compositionally biased region" description="Polar residues" evidence="5">
    <location>
        <begin position="142"/>
        <end position="167"/>
    </location>
</feature>
<dbReference type="InterPro" id="IPR019261">
    <property type="entry name" value="PARG_cat_microbial"/>
</dbReference>
<evidence type="ECO:0000313" key="7">
    <source>
        <dbReference type="EMBL" id="CAF4019710.1"/>
    </source>
</evidence>
<dbReference type="GO" id="GO:0008270">
    <property type="term" value="F:zinc ion binding"/>
    <property type="evidence" value="ECO:0007669"/>
    <property type="project" value="UniProtKB-KW"/>
</dbReference>
<feature type="compositionally biased region" description="Low complexity" evidence="5">
    <location>
        <begin position="128"/>
        <end position="141"/>
    </location>
</feature>
<dbReference type="EMBL" id="CAJOAY010003396">
    <property type="protein sequence ID" value="CAF4019710.1"/>
    <property type="molecule type" value="Genomic_DNA"/>
</dbReference>
<evidence type="ECO:0000259" key="6">
    <source>
        <dbReference type="PROSITE" id="PS50199"/>
    </source>
</evidence>
<evidence type="ECO:0000256" key="1">
    <source>
        <dbReference type="ARBA" id="ARBA00022723"/>
    </source>
</evidence>
<dbReference type="PANTHER" id="PTHR35596">
    <property type="entry name" value="DUF2263 DOMAIN-CONTAINING PROTEIN"/>
    <property type="match status" value="1"/>
</dbReference>
<keyword evidence="2 4" id="KW-0863">Zinc-finger</keyword>
<dbReference type="InterPro" id="IPR001876">
    <property type="entry name" value="Znf_RanBP2"/>
</dbReference>
<gene>
    <name evidence="7" type="ORF">OKA104_LOCUS30886</name>
</gene>
<name>A0A819PWX7_9BILA</name>
<keyword evidence="3" id="KW-0862">Zinc</keyword>
<evidence type="ECO:0000313" key="8">
    <source>
        <dbReference type="Proteomes" id="UP000663881"/>
    </source>
</evidence>
<dbReference type="Pfam" id="PF10021">
    <property type="entry name" value="PARG_cat_microb"/>
    <property type="match status" value="1"/>
</dbReference>
<evidence type="ECO:0000256" key="4">
    <source>
        <dbReference type="PROSITE-ProRule" id="PRU00322"/>
    </source>
</evidence>
<protein>
    <recommendedName>
        <fullName evidence="6">RanBP2-type domain-containing protein</fullName>
    </recommendedName>
</protein>
<feature type="compositionally biased region" description="Polar residues" evidence="5">
    <location>
        <begin position="215"/>
        <end position="228"/>
    </location>
</feature>
<dbReference type="AlphaFoldDB" id="A0A819PWX7"/>
<feature type="compositionally biased region" description="Basic and acidic residues" evidence="5">
    <location>
        <begin position="199"/>
        <end position="214"/>
    </location>
</feature>
<feature type="non-terminal residue" evidence="7">
    <location>
        <position position="901"/>
    </location>
</feature>
<sequence>MSTSENNSFRRNRLEENSDDDITSSSARDTSDSKIEPVKAESTTDNDDTYYNRMHDNSKQQTKTAQDSSDEERNMATLQSTDVQDWKCRECGYVNEDSDTVCDTCGTCKPIRPSHEIHTNYLERRPSRSSSGSRSSSPGSRTMYSGENSPSPTSFRQQNSSREQSPSKTDESDDNQDPSSIDTIKQKQSPKNSFRIHSPLRDQNPRKDDYKSEHNNSASDASSTVQKSNKYGINANSLYPNLYSSSISHNNEEAYNQSDSVEKKLSAYPENIHRTTDEQREPFQSLSLLRTSKSEHPIVAYIPDLPINIDKHQLLENMIRQALELRYRQKVLDVKCNTELGIGVIYLNNDHDKHHLINTIEKILIEPTNNITVSVVDELELISYIVIDNNDPKDLPTVDDICQRWVQLYKTCSPPKCEQLSNQFSNIFRIVTHSLDELIDAMSVREFLINKQIASVYFHADCCFFEDLPRTFNSDRLKQAISKQITEQYMSKELIYIQYNKNGANAVVLTSGRARIWMFHNSIEIDGRIIIKKDQLACRLIIQNVPKTISTVLIQNHKIFANTVIKTLPSNDHVILELSNRNIYDTCIDQGVLRIGDVTLLIEAYTISSNPENSDIDDENWYETEMCGYKPDIMPFMSDPHHPIFRYKWNSQAFLDQFHRWTSKKPHSNDKNQVEHEKLCNHRRHLLRMTVMLNTIGVIKKGYYRIGEKEMKLKPDRLKTIVYNHQSKLQHGKTILLSQALQCPYPRTSVEVINEDCLIVYKKLVSQGCRPVILNMANATTPGGGYRRGDGAQEETLFRRSNYFQSLDRELDDGKPSARFYCNSNGELEALNARDLLYPMDNYGAIYTSGMTVFRQPEEIGYPFMDIPMYDVCGIAMAAYRDPKVDKNLLTSKYSIGTRKK</sequence>
<proteinExistence type="predicted"/>
<dbReference type="PROSITE" id="PS50199">
    <property type="entry name" value="ZF_RANBP2_2"/>
    <property type="match status" value="1"/>
</dbReference>
<dbReference type="Gene3D" id="3.40.220.10">
    <property type="entry name" value="Leucine Aminopeptidase, subunit E, domain 1"/>
    <property type="match status" value="1"/>
</dbReference>
<dbReference type="InterPro" id="IPR043472">
    <property type="entry name" value="Macro_dom-like"/>
</dbReference>
<feature type="region of interest" description="Disordered" evidence="5">
    <location>
        <begin position="1"/>
        <end position="82"/>
    </location>
</feature>
<feature type="compositionally biased region" description="Polar residues" evidence="5">
    <location>
        <begin position="177"/>
        <end position="192"/>
    </location>
</feature>
<dbReference type="Proteomes" id="UP000663881">
    <property type="component" value="Unassembled WGS sequence"/>
</dbReference>
<evidence type="ECO:0000256" key="5">
    <source>
        <dbReference type="SAM" id="MobiDB-lite"/>
    </source>
</evidence>
<keyword evidence="1" id="KW-0479">Metal-binding</keyword>
<comment type="caution">
    <text evidence="7">The sequence shown here is derived from an EMBL/GenBank/DDBJ whole genome shotgun (WGS) entry which is preliminary data.</text>
</comment>
<feature type="region of interest" description="Disordered" evidence="5">
    <location>
        <begin position="119"/>
        <end position="228"/>
    </location>
</feature>
<evidence type="ECO:0000256" key="3">
    <source>
        <dbReference type="ARBA" id="ARBA00022833"/>
    </source>
</evidence>
<feature type="domain" description="RanBP2-type" evidence="6">
    <location>
        <begin position="82"/>
        <end position="111"/>
    </location>
</feature>
<feature type="compositionally biased region" description="Basic and acidic residues" evidence="5">
    <location>
        <begin position="29"/>
        <end position="39"/>
    </location>
</feature>
<accession>A0A819PWX7</accession>
<dbReference type="PROSITE" id="PS01358">
    <property type="entry name" value="ZF_RANBP2_1"/>
    <property type="match status" value="1"/>
</dbReference>